<evidence type="ECO:0000313" key="2">
    <source>
        <dbReference type="Proteomes" id="UP000593571"/>
    </source>
</evidence>
<keyword evidence="2" id="KW-1185">Reference proteome</keyword>
<dbReference type="EMBL" id="JACASE010000004">
    <property type="protein sequence ID" value="KAF6474695.1"/>
    <property type="molecule type" value="Genomic_DNA"/>
</dbReference>
<dbReference type="Proteomes" id="UP000593571">
    <property type="component" value="Unassembled WGS sequence"/>
</dbReference>
<name>A0A7J8HS20_ROUAE</name>
<comment type="caution">
    <text evidence="1">The sequence shown here is derived from an EMBL/GenBank/DDBJ whole genome shotgun (WGS) entry which is preliminary data.</text>
</comment>
<evidence type="ECO:0000313" key="1">
    <source>
        <dbReference type="EMBL" id="KAF6474695.1"/>
    </source>
</evidence>
<proteinExistence type="predicted"/>
<organism evidence="1 2">
    <name type="scientific">Rousettus aegyptiacus</name>
    <name type="common">Egyptian fruit bat</name>
    <name type="synonym">Pteropus aegyptiacus</name>
    <dbReference type="NCBI Taxonomy" id="9407"/>
    <lineage>
        <taxon>Eukaryota</taxon>
        <taxon>Metazoa</taxon>
        <taxon>Chordata</taxon>
        <taxon>Craniata</taxon>
        <taxon>Vertebrata</taxon>
        <taxon>Euteleostomi</taxon>
        <taxon>Mammalia</taxon>
        <taxon>Eutheria</taxon>
        <taxon>Laurasiatheria</taxon>
        <taxon>Chiroptera</taxon>
        <taxon>Yinpterochiroptera</taxon>
        <taxon>Pteropodoidea</taxon>
        <taxon>Pteropodidae</taxon>
        <taxon>Rousettinae</taxon>
        <taxon>Rousettus</taxon>
    </lineage>
</organism>
<protein>
    <submittedName>
        <fullName evidence="1">Uncharacterized protein</fullName>
    </submittedName>
</protein>
<gene>
    <name evidence="1" type="ORF">HJG63_010869</name>
</gene>
<accession>A0A7J8HS20</accession>
<reference evidence="1 2" key="1">
    <citation type="journal article" date="2020" name="Nature">
        <title>Six reference-quality genomes reveal evolution of bat adaptations.</title>
        <authorList>
            <person name="Jebb D."/>
            <person name="Huang Z."/>
            <person name="Pippel M."/>
            <person name="Hughes G.M."/>
            <person name="Lavrichenko K."/>
            <person name="Devanna P."/>
            <person name="Winkler S."/>
            <person name="Jermiin L.S."/>
            <person name="Skirmuntt E.C."/>
            <person name="Katzourakis A."/>
            <person name="Burkitt-Gray L."/>
            <person name="Ray D.A."/>
            <person name="Sullivan K.A.M."/>
            <person name="Roscito J.G."/>
            <person name="Kirilenko B.M."/>
            <person name="Davalos L.M."/>
            <person name="Corthals A.P."/>
            <person name="Power M.L."/>
            <person name="Jones G."/>
            <person name="Ransome R.D."/>
            <person name="Dechmann D.K.N."/>
            <person name="Locatelli A.G."/>
            <person name="Puechmaille S.J."/>
            <person name="Fedrigo O."/>
            <person name="Jarvis E.D."/>
            <person name="Hiller M."/>
            <person name="Vernes S.C."/>
            <person name="Myers E.W."/>
            <person name="Teeling E.C."/>
        </authorList>
    </citation>
    <scope>NUCLEOTIDE SEQUENCE [LARGE SCALE GENOMIC DNA]</scope>
    <source>
        <strain evidence="1">MRouAeg1</strain>
        <tissue evidence="1">Muscle</tissue>
    </source>
</reference>
<dbReference type="AlphaFoldDB" id="A0A7J8HS20"/>
<sequence length="226" mass="25117">MLSIVVGVVNAIVKRKIKFRLLQRRASYVEPREGSWCPPSLPHQFFSTPFPLLPVCLALLPPYVFLTTSCLSILPPSLSLTTSSLSFSPLPIYLSPLPVYLSPLPVYLPPLPVHLSPPPPWLSPLQSRPIFTRPMGVVLGFETSSAPPGWVLQHKLLGFAELRFLIRGMGMAARADMAQTRPEFDEHVQYLAWSRTLRDDLRTATLAWMAAASLSAVLLSSDRLTF</sequence>